<comment type="caution">
    <text evidence="2">The sequence shown here is derived from an EMBL/GenBank/DDBJ whole genome shotgun (WGS) entry which is preliminary data.</text>
</comment>
<evidence type="ECO:0000313" key="2">
    <source>
        <dbReference type="EMBL" id="MEQ2227032.1"/>
    </source>
</evidence>
<dbReference type="EMBL" id="JAHRIQ010017321">
    <property type="protein sequence ID" value="MEQ2227032.1"/>
    <property type="molecule type" value="Genomic_DNA"/>
</dbReference>
<feature type="non-terminal residue" evidence="2">
    <location>
        <position position="1"/>
    </location>
</feature>
<name>A0ABV0T611_9TELE</name>
<evidence type="ECO:0000256" key="1">
    <source>
        <dbReference type="SAM" id="MobiDB-lite"/>
    </source>
</evidence>
<gene>
    <name evidence="2" type="ORF">ILYODFUR_033526</name>
</gene>
<reference evidence="2 3" key="1">
    <citation type="submission" date="2021-06" db="EMBL/GenBank/DDBJ databases">
        <authorList>
            <person name="Palmer J.M."/>
        </authorList>
    </citation>
    <scope>NUCLEOTIDE SEQUENCE [LARGE SCALE GENOMIC DNA]</scope>
    <source>
        <strain evidence="3">if_2019</strain>
        <tissue evidence="2">Muscle</tissue>
    </source>
</reference>
<proteinExistence type="predicted"/>
<feature type="non-terminal residue" evidence="2">
    <location>
        <position position="194"/>
    </location>
</feature>
<evidence type="ECO:0000313" key="3">
    <source>
        <dbReference type="Proteomes" id="UP001482620"/>
    </source>
</evidence>
<feature type="region of interest" description="Disordered" evidence="1">
    <location>
        <begin position="134"/>
        <end position="194"/>
    </location>
</feature>
<organism evidence="2 3">
    <name type="scientific">Ilyodon furcidens</name>
    <name type="common">goldbreast splitfin</name>
    <dbReference type="NCBI Taxonomy" id="33524"/>
    <lineage>
        <taxon>Eukaryota</taxon>
        <taxon>Metazoa</taxon>
        <taxon>Chordata</taxon>
        <taxon>Craniata</taxon>
        <taxon>Vertebrata</taxon>
        <taxon>Euteleostomi</taxon>
        <taxon>Actinopterygii</taxon>
        <taxon>Neopterygii</taxon>
        <taxon>Teleostei</taxon>
        <taxon>Neoteleostei</taxon>
        <taxon>Acanthomorphata</taxon>
        <taxon>Ovalentaria</taxon>
        <taxon>Atherinomorphae</taxon>
        <taxon>Cyprinodontiformes</taxon>
        <taxon>Goodeidae</taxon>
        <taxon>Ilyodon</taxon>
    </lineage>
</organism>
<dbReference type="Proteomes" id="UP001482620">
    <property type="component" value="Unassembled WGS sequence"/>
</dbReference>
<feature type="region of interest" description="Disordered" evidence="1">
    <location>
        <begin position="28"/>
        <end position="47"/>
    </location>
</feature>
<keyword evidence="3" id="KW-1185">Reference proteome</keyword>
<protein>
    <submittedName>
        <fullName evidence="2">Uncharacterized protein</fullName>
    </submittedName>
</protein>
<accession>A0ABV0T611</accession>
<feature type="compositionally biased region" description="Basic and acidic residues" evidence="1">
    <location>
        <begin position="136"/>
        <end position="151"/>
    </location>
</feature>
<sequence>LYKCLVQIVSQSVDAEVEGLLILSRRKPGKRWRRSGNEEHPNKQARRTAQLSYLPVATNVHVETDQQYLGASSRRTHQCWVPPRGAQNAALQGEHVQPLAAHAGCTTLTLEHQASHHLPVQGREAQESISTALSIKDNEELSSRSAFRDPPDGLTTEENGSAEYDPSQSFEEALPDMGDWSYHDGHMFSEGFEE</sequence>